<evidence type="ECO:0000259" key="10">
    <source>
        <dbReference type="PROSITE" id="PS51292"/>
    </source>
</evidence>
<feature type="transmembrane region" description="Helical" evidence="9">
    <location>
        <begin position="94"/>
        <end position="115"/>
    </location>
</feature>
<evidence type="ECO:0000313" key="11">
    <source>
        <dbReference type="EMBL" id="KAK7473279.1"/>
    </source>
</evidence>
<keyword evidence="3" id="KW-0479">Metal-binding</keyword>
<keyword evidence="12" id="KW-1185">Reference proteome</keyword>
<feature type="compositionally biased region" description="Low complexity" evidence="8">
    <location>
        <begin position="283"/>
        <end position="297"/>
    </location>
</feature>
<dbReference type="Proteomes" id="UP001498398">
    <property type="component" value="Unassembled WGS sequence"/>
</dbReference>
<dbReference type="PROSITE" id="PS51292">
    <property type="entry name" value="ZF_RING_CH"/>
    <property type="match status" value="1"/>
</dbReference>
<evidence type="ECO:0000256" key="9">
    <source>
        <dbReference type="SAM" id="Phobius"/>
    </source>
</evidence>
<dbReference type="InterPro" id="IPR011016">
    <property type="entry name" value="Znf_RING-CH"/>
</dbReference>
<dbReference type="PANTHER" id="PTHR46283">
    <property type="entry name" value="E3 UBIQUITIN-PROTEIN LIGASE MARCH5"/>
    <property type="match status" value="1"/>
</dbReference>
<evidence type="ECO:0000256" key="1">
    <source>
        <dbReference type="ARBA" id="ARBA00004141"/>
    </source>
</evidence>
<accession>A0ABR1K781</accession>
<name>A0ABR1K781_9AGAR</name>
<protein>
    <recommendedName>
        <fullName evidence="10">RING-CH-type domain-containing protein</fullName>
    </recommendedName>
</protein>
<keyword evidence="6 9" id="KW-1133">Transmembrane helix</keyword>
<keyword evidence="5" id="KW-0862">Zinc</keyword>
<gene>
    <name evidence="11" type="ORF">VKT23_001376</name>
</gene>
<proteinExistence type="predicted"/>
<evidence type="ECO:0000256" key="5">
    <source>
        <dbReference type="ARBA" id="ARBA00022833"/>
    </source>
</evidence>
<evidence type="ECO:0000256" key="2">
    <source>
        <dbReference type="ARBA" id="ARBA00022692"/>
    </source>
</evidence>
<organism evidence="11 12">
    <name type="scientific">Marasmiellus scandens</name>
    <dbReference type="NCBI Taxonomy" id="2682957"/>
    <lineage>
        <taxon>Eukaryota</taxon>
        <taxon>Fungi</taxon>
        <taxon>Dikarya</taxon>
        <taxon>Basidiomycota</taxon>
        <taxon>Agaricomycotina</taxon>
        <taxon>Agaricomycetes</taxon>
        <taxon>Agaricomycetidae</taxon>
        <taxon>Agaricales</taxon>
        <taxon>Marasmiineae</taxon>
        <taxon>Omphalotaceae</taxon>
        <taxon>Marasmiellus</taxon>
    </lineage>
</organism>
<reference evidence="11 12" key="1">
    <citation type="submission" date="2024-01" db="EMBL/GenBank/DDBJ databases">
        <title>A draft genome for the cacao thread blight pathogen Marasmiellus scandens.</title>
        <authorList>
            <person name="Baruah I.K."/>
            <person name="Leung J."/>
            <person name="Bukari Y."/>
            <person name="Amoako-Attah I."/>
            <person name="Meinhardt L.W."/>
            <person name="Bailey B.A."/>
            <person name="Cohen S.P."/>
        </authorList>
    </citation>
    <scope>NUCLEOTIDE SEQUENCE [LARGE SCALE GENOMIC DNA]</scope>
    <source>
        <strain evidence="11 12">GH-19</strain>
    </source>
</reference>
<keyword evidence="7 9" id="KW-0472">Membrane</keyword>
<evidence type="ECO:0000256" key="3">
    <source>
        <dbReference type="ARBA" id="ARBA00022723"/>
    </source>
</evidence>
<dbReference type="EMBL" id="JBANRG010000001">
    <property type="protein sequence ID" value="KAK7473279.1"/>
    <property type="molecule type" value="Genomic_DNA"/>
</dbReference>
<evidence type="ECO:0000256" key="4">
    <source>
        <dbReference type="ARBA" id="ARBA00022771"/>
    </source>
</evidence>
<dbReference type="Gene3D" id="3.30.40.10">
    <property type="entry name" value="Zinc/RING finger domain, C3HC4 (zinc finger)"/>
    <property type="match status" value="1"/>
</dbReference>
<comment type="caution">
    <text evidence="11">The sequence shown here is derived from an EMBL/GenBank/DDBJ whole genome shotgun (WGS) entry which is preliminary data.</text>
</comment>
<evidence type="ECO:0000256" key="7">
    <source>
        <dbReference type="ARBA" id="ARBA00023136"/>
    </source>
</evidence>
<keyword evidence="4" id="KW-0863">Zinc-finger</keyword>
<dbReference type="SUPFAM" id="SSF57850">
    <property type="entry name" value="RING/U-box"/>
    <property type="match status" value="1"/>
</dbReference>
<sequence length="478" mass="53719">MSSLPTVDDLRVRTCYICLEEENFDDPGEKSEEWVHPCKCTLVAHQSCLMKVIFRKKLRRRSRIKCPQCQFPYAIERNQKLVFTCLLFEIGDKLVGLAGTAVFIAGAAGIAFMALSGALTAGSAYGSWAVQQYFGDELFDLLLTKDSSNWPARYFILFPALSIRTMSRSMTGFGSFTPMFFWWPSMPPAAVRQHLMSESNLIRNVTVASSSTSSLSRSTWPPSLSRFGWIVLASNMIYSRVFSRFSHWVLGTKPDPPPRRRRGLINLLTFGLFGRREEERNPAGEGQVQAQGQAQEEPNPGEGDVNFNLLEALTKVGEFSVLLGLAKPAIAKGMGHLLFLASTRSRILRDLLGIRHTSSIQTLMSMNVPSPRLVPTLLDPEMDNTWYWRYFTEQAIDNIDPVWIRNSIGLGIFVVIKDLLHLFHLWVTKRELASRKLKSRPFDDVDPAQLDLIKPPPLPSATTNEEARIPGESQSTSV</sequence>
<feature type="region of interest" description="Disordered" evidence="8">
    <location>
        <begin position="441"/>
        <end position="478"/>
    </location>
</feature>
<dbReference type="InterPro" id="IPR013083">
    <property type="entry name" value="Znf_RING/FYVE/PHD"/>
</dbReference>
<evidence type="ECO:0000256" key="6">
    <source>
        <dbReference type="ARBA" id="ARBA00022989"/>
    </source>
</evidence>
<evidence type="ECO:0000313" key="12">
    <source>
        <dbReference type="Proteomes" id="UP001498398"/>
    </source>
</evidence>
<feature type="domain" description="RING-CH-type" evidence="10">
    <location>
        <begin position="7"/>
        <end position="76"/>
    </location>
</feature>
<comment type="subcellular location">
    <subcellularLocation>
        <location evidence="1">Membrane</location>
        <topology evidence="1">Multi-pass membrane protein</topology>
    </subcellularLocation>
</comment>
<dbReference type="SMART" id="SM00744">
    <property type="entry name" value="RINGv"/>
    <property type="match status" value="1"/>
</dbReference>
<evidence type="ECO:0000256" key="8">
    <source>
        <dbReference type="SAM" id="MobiDB-lite"/>
    </source>
</evidence>
<feature type="region of interest" description="Disordered" evidence="8">
    <location>
        <begin position="279"/>
        <end position="304"/>
    </location>
</feature>
<keyword evidence="2 9" id="KW-0812">Transmembrane</keyword>